<feature type="chain" id="PRO_5034316793" evidence="1">
    <location>
        <begin position="24"/>
        <end position="250"/>
    </location>
</feature>
<dbReference type="GeneID" id="59332622"/>
<sequence length="250" mass="28800">MHITHISLKALASVAVFARHAAASANLSNSSTERLSPIVVDSIPAPDTQPEFKFDFNVIFEGGKCSASQQAAILLTMKNIAGFSKRARLWKEDEFHDWSGEVTHWFGESAHTQAAWIRNNFLRVSTAINLRKIEYTNTWLWVGCDYGWTIPNLACNPYNHAFNFLNKVAWFNRYDRIFWNICPGFWSLPTAPDKIQSTIDDPRKNIHYMENYLNTREQWLFSGIISIRSIGIKESNVGVHQTYHNFWRVV</sequence>
<feature type="signal peptide" evidence="1">
    <location>
        <begin position="1"/>
        <end position="23"/>
    </location>
</feature>
<evidence type="ECO:0000256" key="1">
    <source>
        <dbReference type="SAM" id="SignalP"/>
    </source>
</evidence>
<reference evidence="2 3" key="1">
    <citation type="journal article" date="2020" name="Genomics">
        <title>Complete, high-quality genomes from long-read metagenomic sequencing of two wolf lichen thalli reveals enigmatic genome architecture.</title>
        <authorList>
            <person name="McKenzie S.K."/>
            <person name="Walston R.F."/>
            <person name="Allen J.L."/>
        </authorList>
    </citation>
    <scope>NUCLEOTIDE SEQUENCE [LARGE SCALE GENOMIC DNA]</scope>
    <source>
        <strain evidence="2">WasteWater1</strain>
    </source>
</reference>
<dbReference type="RefSeq" id="XP_037157133.1">
    <property type="nucleotide sequence ID" value="XM_037295132.1"/>
</dbReference>
<organism evidence="2 3">
    <name type="scientific">Letharia lupina</name>
    <dbReference type="NCBI Taxonomy" id="560253"/>
    <lineage>
        <taxon>Eukaryota</taxon>
        <taxon>Fungi</taxon>
        <taxon>Dikarya</taxon>
        <taxon>Ascomycota</taxon>
        <taxon>Pezizomycotina</taxon>
        <taxon>Lecanoromycetes</taxon>
        <taxon>OSLEUM clade</taxon>
        <taxon>Lecanoromycetidae</taxon>
        <taxon>Lecanorales</taxon>
        <taxon>Lecanorineae</taxon>
        <taxon>Parmeliaceae</taxon>
        <taxon>Letharia</taxon>
    </lineage>
</organism>
<accession>A0A8H6KZG4</accession>
<evidence type="ECO:0000313" key="2">
    <source>
        <dbReference type="EMBL" id="KAF6229876.1"/>
    </source>
</evidence>
<gene>
    <name evidence="2" type="ORF">HO133_004213</name>
</gene>
<keyword evidence="1" id="KW-0732">Signal</keyword>
<name>A0A8H6KZG4_9LECA</name>
<dbReference type="InterPro" id="IPR024079">
    <property type="entry name" value="MetalloPept_cat_dom_sf"/>
</dbReference>
<dbReference type="GO" id="GO:0008237">
    <property type="term" value="F:metallopeptidase activity"/>
    <property type="evidence" value="ECO:0007669"/>
    <property type="project" value="InterPro"/>
</dbReference>
<dbReference type="Gene3D" id="3.40.390.10">
    <property type="entry name" value="Collagenase (Catalytic Domain)"/>
    <property type="match status" value="1"/>
</dbReference>
<dbReference type="AlphaFoldDB" id="A0A8H6KZG4"/>
<comment type="caution">
    <text evidence="2">The sequence shown here is derived from an EMBL/GenBank/DDBJ whole genome shotgun (WGS) entry which is preliminary data.</text>
</comment>
<evidence type="ECO:0000313" key="3">
    <source>
        <dbReference type="Proteomes" id="UP000593566"/>
    </source>
</evidence>
<dbReference type="EMBL" id="JACCJB010000002">
    <property type="protein sequence ID" value="KAF6229876.1"/>
    <property type="molecule type" value="Genomic_DNA"/>
</dbReference>
<keyword evidence="3" id="KW-1185">Reference proteome</keyword>
<dbReference type="Proteomes" id="UP000593566">
    <property type="component" value="Unassembled WGS sequence"/>
</dbReference>
<protein>
    <submittedName>
        <fullName evidence="2">Uncharacterized protein</fullName>
    </submittedName>
</protein>
<proteinExistence type="predicted"/>